<organism evidence="1 2">
    <name type="scientific">Clostridium botulinum</name>
    <dbReference type="NCBI Taxonomy" id="1491"/>
    <lineage>
        <taxon>Bacteria</taxon>
        <taxon>Bacillati</taxon>
        <taxon>Bacillota</taxon>
        <taxon>Clostridia</taxon>
        <taxon>Eubacteriales</taxon>
        <taxon>Clostridiaceae</taxon>
        <taxon>Clostridium</taxon>
    </lineage>
</organism>
<dbReference type="Proteomes" id="UP000472355">
    <property type="component" value="Unassembled WGS sequence"/>
</dbReference>
<evidence type="ECO:0000313" key="1">
    <source>
        <dbReference type="EMBL" id="NFA42394.1"/>
    </source>
</evidence>
<accession>A0A6M0SPT4</accession>
<proteinExistence type="predicted"/>
<evidence type="ECO:0008006" key="3">
    <source>
        <dbReference type="Google" id="ProtNLM"/>
    </source>
</evidence>
<dbReference type="InterPro" id="IPR026369">
    <property type="entry name" value="CxxC_20_CxxC"/>
</dbReference>
<reference evidence="1 2" key="1">
    <citation type="submission" date="2019-02" db="EMBL/GenBank/DDBJ databases">
        <title>Genome sequencing of Clostridium botulinum clinical isolates.</title>
        <authorList>
            <person name="Brunt J."/>
            <person name="Van Vliet A.H.M."/>
            <person name="Stringer S.C."/>
            <person name="Grant K.A."/>
            <person name="Carter A.C."/>
            <person name="Peck M.W."/>
        </authorList>
    </citation>
    <scope>NUCLEOTIDE SEQUENCE [LARGE SCALE GENOMIC DNA]</scope>
    <source>
        <strain evidence="1 2">H113700579</strain>
    </source>
</reference>
<sequence>MRNRCEYCNRKFKYREIVTSVWRVKGYKNIKCEECSTEYKLTWYSNLLINVLVTAPVLATNLIGSKILILYVLWLIIMILITPLFCKYKKYD</sequence>
<dbReference type="RefSeq" id="WP_041083324.1">
    <property type="nucleotide sequence ID" value="NZ_JACBBU010000018.1"/>
</dbReference>
<protein>
    <recommendedName>
        <fullName evidence="3">CXXC-20-CXXC protein</fullName>
    </recommendedName>
</protein>
<name>A0A6M0SPT4_CLOBO</name>
<dbReference type="EMBL" id="SGKU01000016">
    <property type="protein sequence ID" value="NFA42394.1"/>
    <property type="molecule type" value="Genomic_DNA"/>
</dbReference>
<dbReference type="NCBIfam" id="TIGR04104">
    <property type="entry name" value="cxxc_20_cxxc"/>
    <property type="match status" value="1"/>
</dbReference>
<gene>
    <name evidence="1" type="ORF">EXM65_07305</name>
</gene>
<evidence type="ECO:0000313" key="2">
    <source>
        <dbReference type="Proteomes" id="UP000472355"/>
    </source>
</evidence>
<dbReference type="AlphaFoldDB" id="A0A6M0SPT4"/>
<comment type="caution">
    <text evidence="1">The sequence shown here is derived from an EMBL/GenBank/DDBJ whole genome shotgun (WGS) entry which is preliminary data.</text>
</comment>